<dbReference type="STRING" id="930129.SAMN05216352_108192"/>
<dbReference type="UniPathway" id="UPA00262">
    <property type="reaction ID" value="UER00222"/>
</dbReference>
<protein>
    <recommendedName>
        <fullName evidence="2">precorrin-2 dehydrogenase</fullName>
        <ecNumber evidence="2">1.3.1.76</ecNumber>
    </recommendedName>
</protein>
<dbReference type="Pfam" id="PF13241">
    <property type="entry name" value="NAD_binding_7"/>
    <property type="match status" value="1"/>
</dbReference>
<evidence type="ECO:0000256" key="1">
    <source>
        <dbReference type="ARBA" id="ARBA00005010"/>
    </source>
</evidence>
<dbReference type="GO" id="GO:0004325">
    <property type="term" value="F:ferrochelatase activity"/>
    <property type="evidence" value="ECO:0007669"/>
    <property type="project" value="InterPro"/>
</dbReference>
<dbReference type="InterPro" id="IPR028161">
    <property type="entry name" value="Met8-like"/>
</dbReference>
<keyword evidence="4" id="KW-0520">NAD</keyword>
<comment type="catalytic activity">
    <reaction evidence="6">
        <text>precorrin-2 + NAD(+) = sirohydrochlorin + NADH + 2 H(+)</text>
        <dbReference type="Rhea" id="RHEA:15613"/>
        <dbReference type="ChEBI" id="CHEBI:15378"/>
        <dbReference type="ChEBI" id="CHEBI:57540"/>
        <dbReference type="ChEBI" id="CHEBI:57945"/>
        <dbReference type="ChEBI" id="CHEBI:58351"/>
        <dbReference type="ChEBI" id="CHEBI:58827"/>
        <dbReference type="EC" id="1.3.1.76"/>
    </reaction>
</comment>
<dbReference type="InterPro" id="IPR036291">
    <property type="entry name" value="NAD(P)-bd_dom_sf"/>
</dbReference>
<feature type="region of interest" description="Disordered" evidence="7">
    <location>
        <begin position="111"/>
        <end position="135"/>
    </location>
</feature>
<accession>A0A1G8L838</accession>
<gene>
    <name evidence="8" type="ORF">SAMN05216352_108192</name>
</gene>
<dbReference type="Proteomes" id="UP000199017">
    <property type="component" value="Unassembled WGS sequence"/>
</dbReference>
<dbReference type="Gene3D" id="3.30.160.110">
    <property type="entry name" value="Siroheme synthase, domain 2"/>
    <property type="match status" value="1"/>
</dbReference>
<keyword evidence="9" id="KW-1185">Reference proteome</keyword>
<dbReference type="GO" id="GO:0019354">
    <property type="term" value="P:siroheme biosynthetic process"/>
    <property type="evidence" value="ECO:0007669"/>
    <property type="project" value="UniProtKB-UniPathway"/>
</dbReference>
<dbReference type="AlphaFoldDB" id="A0A1G8L838"/>
<dbReference type="PANTHER" id="PTHR35330">
    <property type="entry name" value="SIROHEME BIOSYNTHESIS PROTEIN MET8"/>
    <property type="match status" value="1"/>
</dbReference>
<dbReference type="SUPFAM" id="SSF51735">
    <property type="entry name" value="NAD(P)-binding Rossmann-fold domains"/>
    <property type="match status" value="1"/>
</dbReference>
<comment type="pathway">
    <text evidence="1">Porphyrin-containing compound metabolism; siroheme biosynthesis; sirohydrochlorin from precorrin-2: step 1/1.</text>
</comment>
<dbReference type="InterPro" id="IPR006367">
    <property type="entry name" value="Sirohaem_synthase_N"/>
</dbReference>
<evidence type="ECO:0000313" key="9">
    <source>
        <dbReference type="Proteomes" id="UP000199017"/>
    </source>
</evidence>
<evidence type="ECO:0000256" key="3">
    <source>
        <dbReference type="ARBA" id="ARBA00023002"/>
    </source>
</evidence>
<dbReference type="NCBIfam" id="TIGR01470">
    <property type="entry name" value="cysG_Nterm"/>
    <property type="match status" value="1"/>
</dbReference>
<evidence type="ECO:0000256" key="6">
    <source>
        <dbReference type="ARBA" id="ARBA00047561"/>
    </source>
</evidence>
<reference evidence="8 9" key="1">
    <citation type="submission" date="2016-10" db="EMBL/GenBank/DDBJ databases">
        <authorList>
            <person name="de Groot N.N."/>
        </authorList>
    </citation>
    <scope>NUCLEOTIDE SEQUENCE [LARGE SCALE GENOMIC DNA]</scope>
    <source>
        <strain evidence="9">P4B,CCM 7963,CECT 7998,DSM 25260,IBRC-M 10614,KCTC 13821</strain>
    </source>
</reference>
<dbReference type="Gene3D" id="3.40.50.720">
    <property type="entry name" value="NAD(P)-binding Rossmann-like Domain"/>
    <property type="match status" value="1"/>
</dbReference>
<dbReference type="SUPFAM" id="SSF75615">
    <property type="entry name" value="Siroheme synthase middle domains-like"/>
    <property type="match status" value="1"/>
</dbReference>
<dbReference type="EMBL" id="FNDU01000008">
    <property type="protein sequence ID" value="SDI51717.1"/>
    <property type="molecule type" value="Genomic_DNA"/>
</dbReference>
<evidence type="ECO:0000256" key="7">
    <source>
        <dbReference type="SAM" id="MobiDB-lite"/>
    </source>
</evidence>
<proteinExistence type="predicted"/>
<keyword evidence="3" id="KW-0560">Oxidoreductase</keyword>
<organism evidence="8 9">
    <name type="scientific">Alteribacillus bidgolensis</name>
    <dbReference type="NCBI Taxonomy" id="930129"/>
    <lineage>
        <taxon>Bacteria</taxon>
        <taxon>Bacillati</taxon>
        <taxon>Bacillota</taxon>
        <taxon>Bacilli</taxon>
        <taxon>Bacillales</taxon>
        <taxon>Bacillaceae</taxon>
        <taxon>Alteribacillus</taxon>
    </lineage>
</organism>
<name>A0A1G8L838_9BACI</name>
<evidence type="ECO:0000313" key="8">
    <source>
        <dbReference type="EMBL" id="SDI51717.1"/>
    </source>
</evidence>
<dbReference type="PANTHER" id="PTHR35330:SF1">
    <property type="entry name" value="SIROHEME BIOSYNTHESIS PROTEIN MET8"/>
    <property type="match status" value="1"/>
</dbReference>
<evidence type="ECO:0000256" key="5">
    <source>
        <dbReference type="ARBA" id="ARBA00023244"/>
    </source>
</evidence>
<dbReference type="GO" id="GO:0043115">
    <property type="term" value="F:precorrin-2 dehydrogenase activity"/>
    <property type="evidence" value="ECO:0007669"/>
    <property type="project" value="UniProtKB-EC"/>
</dbReference>
<evidence type="ECO:0000256" key="4">
    <source>
        <dbReference type="ARBA" id="ARBA00023027"/>
    </source>
</evidence>
<sequence length="135" mass="14749">MIGGGSVANRKVKKLLSASAKVTVVAPELHSELEPLYTNGKIHWLKESCKPKHLTSAFMVISASGNKEAQHIINSTVAPHQLVNGADNPSIGNIAFPASFEEEDYHIAISTKGKNPSAAKKLKQQLQKWFHPREQ</sequence>
<keyword evidence="5" id="KW-0627">Porphyrin biosynthesis</keyword>
<dbReference type="EC" id="1.3.1.76" evidence="2"/>
<evidence type="ECO:0000256" key="2">
    <source>
        <dbReference type="ARBA" id="ARBA00012400"/>
    </source>
</evidence>